<keyword evidence="1" id="KW-0812">Transmembrane</keyword>
<dbReference type="STRING" id="1790.A5645_05100"/>
<protein>
    <recommendedName>
        <fullName evidence="4">Transmembrane protein</fullName>
    </recommendedName>
</protein>
<keyword evidence="1" id="KW-1133">Transmembrane helix</keyword>
<feature type="transmembrane region" description="Helical" evidence="1">
    <location>
        <begin position="96"/>
        <end position="118"/>
    </location>
</feature>
<evidence type="ECO:0000313" key="3">
    <source>
        <dbReference type="Proteomes" id="UP000093795"/>
    </source>
</evidence>
<comment type="caution">
    <text evidence="2">The sequence shown here is derived from an EMBL/GenBank/DDBJ whole genome shotgun (WGS) entry which is preliminary data.</text>
</comment>
<name>A0A1A3BWZ8_MYCAS</name>
<keyword evidence="1" id="KW-0472">Membrane</keyword>
<dbReference type="Proteomes" id="UP000093795">
    <property type="component" value="Unassembled WGS sequence"/>
</dbReference>
<evidence type="ECO:0008006" key="4">
    <source>
        <dbReference type="Google" id="ProtNLM"/>
    </source>
</evidence>
<accession>A0A1A3BWZ8</accession>
<dbReference type="RefSeq" id="WP_065122345.1">
    <property type="nucleotide sequence ID" value="NZ_LZKQ01000227.1"/>
</dbReference>
<gene>
    <name evidence="2" type="ORF">A9X01_26150</name>
</gene>
<proteinExistence type="predicted"/>
<dbReference type="eggNOG" id="ENOG5032E96">
    <property type="taxonomic scope" value="Bacteria"/>
</dbReference>
<feature type="transmembrane region" description="Helical" evidence="1">
    <location>
        <begin position="66"/>
        <end position="84"/>
    </location>
</feature>
<dbReference type="EMBL" id="LZKQ01000227">
    <property type="protein sequence ID" value="OBI79439.1"/>
    <property type="molecule type" value="Genomic_DNA"/>
</dbReference>
<reference evidence="2 3" key="1">
    <citation type="submission" date="2016-06" db="EMBL/GenBank/DDBJ databases">
        <authorList>
            <person name="Kjaerup R.B."/>
            <person name="Dalgaard T.S."/>
            <person name="Juul-Madsen H.R."/>
        </authorList>
    </citation>
    <scope>NUCLEOTIDE SEQUENCE [LARGE SCALE GENOMIC DNA]</scope>
    <source>
        <strain evidence="2 3">1081914.2</strain>
    </source>
</reference>
<dbReference type="AlphaFoldDB" id="A0A1A3BWZ8"/>
<feature type="transmembrane region" description="Helical" evidence="1">
    <location>
        <begin position="25"/>
        <end position="45"/>
    </location>
</feature>
<sequence length="123" mass="13145">MSDSPTTAGPPGPRDQRTVANATRFAGAVVVAALLVLFLTVMWASGCKSGSGDQALERCGALRRNALAFGSPLILLLGGIAAFVRAYRVWLVRGRWWVWQGVGWFLLALMLAVLFMAVPASLL</sequence>
<organism evidence="2 3">
    <name type="scientific">Mycobacterium asiaticum</name>
    <dbReference type="NCBI Taxonomy" id="1790"/>
    <lineage>
        <taxon>Bacteria</taxon>
        <taxon>Bacillati</taxon>
        <taxon>Actinomycetota</taxon>
        <taxon>Actinomycetes</taxon>
        <taxon>Mycobacteriales</taxon>
        <taxon>Mycobacteriaceae</taxon>
        <taxon>Mycobacterium</taxon>
    </lineage>
</organism>
<dbReference type="OrthoDB" id="4752983at2"/>
<evidence type="ECO:0000313" key="2">
    <source>
        <dbReference type="EMBL" id="OBI79439.1"/>
    </source>
</evidence>
<evidence type="ECO:0000256" key="1">
    <source>
        <dbReference type="SAM" id="Phobius"/>
    </source>
</evidence>